<protein>
    <submittedName>
        <fullName evidence="2">Uncharacterized protein</fullName>
    </submittedName>
</protein>
<dbReference type="EMBL" id="CM029044">
    <property type="protein sequence ID" value="KAG2605837.1"/>
    <property type="molecule type" value="Genomic_DNA"/>
</dbReference>
<reference evidence="2" key="1">
    <citation type="submission" date="2020-05" db="EMBL/GenBank/DDBJ databases">
        <title>WGS assembly of Panicum virgatum.</title>
        <authorList>
            <person name="Lovell J.T."/>
            <person name="Jenkins J."/>
            <person name="Shu S."/>
            <person name="Juenger T.E."/>
            <person name="Schmutz J."/>
        </authorList>
    </citation>
    <scope>NUCLEOTIDE SEQUENCE</scope>
    <source>
        <strain evidence="2">AP13</strain>
    </source>
</reference>
<accession>A0A8T0T6D0</accession>
<feature type="transmembrane region" description="Helical" evidence="1">
    <location>
        <begin position="160"/>
        <end position="181"/>
    </location>
</feature>
<comment type="caution">
    <text evidence="2">The sequence shown here is derived from an EMBL/GenBank/DDBJ whole genome shotgun (WGS) entry which is preliminary data.</text>
</comment>
<feature type="transmembrane region" description="Helical" evidence="1">
    <location>
        <begin position="94"/>
        <end position="115"/>
    </location>
</feature>
<keyword evidence="3" id="KW-1185">Reference proteome</keyword>
<keyword evidence="1" id="KW-0472">Membrane</keyword>
<evidence type="ECO:0000313" key="3">
    <source>
        <dbReference type="Proteomes" id="UP000823388"/>
    </source>
</evidence>
<evidence type="ECO:0000256" key="1">
    <source>
        <dbReference type="SAM" id="Phobius"/>
    </source>
</evidence>
<dbReference type="AlphaFoldDB" id="A0A8T0T6D0"/>
<evidence type="ECO:0000313" key="2">
    <source>
        <dbReference type="EMBL" id="KAG2605837.1"/>
    </source>
</evidence>
<organism evidence="2 3">
    <name type="scientific">Panicum virgatum</name>
    <name type="common">Blackwell switchgrass</name>
    <dbReference type="NCBI Taxonomy" id="38727"/>
    <lineage>
        <taxon>Eukaryota</taxon>
        <taxon>Viridiplantae</taxon>
        <taxon>Streptophyta</taxon>
        <taxon>Embryophyta</taxon>
        <taxon>Tracheophyta</taxon>
        <taxon>Spermatophyta</taxon>
        <taxon>Magnoliopsida</taxon>
        <taxon>Liliopsida</taxon>
        <taxon>Poales</taxon>
        <taxon>Poaceae</taxon>
        <taxon>PACMAD clade</taxon>
        <taxon>Panicoideae</taxon>
        <taxon>Panicodae</taxon>
        <taxon>Paniceae</taxon>
        <taxon>Panicinae</taxon>
        <taxon>Panicum</taxon>
        <taxon>Panicum sect. Hiantes</taxon>
    </lineage>
</organism>
<proteinExistence type="predicted"/>
<keyword evidence="1" id="KW-0812">Transmembrane</keyword>
<dbReference type="Proteomes" id="UP000823388">
    <property type="component" value="Chromosome 4N"/>
</dbReference>
<gene>
    <name evidence="2" type="ORF">PVAP13_4NG142600</name>
</gene>
<sequence length="196" mass="21638">MSMWQSVCWVWMHAHWLRKSCQDCCRLSSPLPFRTSNGDGVEQAPDLQRRGRGQPSDVVVPLRLAAVLHQCHHLWLPRGCSASPTRHFDGSSHIGILVTELVLGLGNLMALVGIYDLRRRQRVVAGWALECADGQISVLSPGQLLARPSQLLHCLTSRRAPAAGTTALSGLAGFFLFFYSICKGGPSHRPPLQNYF</sequence>
<name>A0A8T0T6D0_PANVG</name>
<keyword evidence="1" id="KW-1133">Transmembrane helix</keyword>